<evidence type="ECO:0000313" key="3">
    <source>
        <dbReference type="Proteomes" id="UP000004995"/>
    </source>
</evidence>
<proteinExistence type="predicted"/>
<dbReference type="EnsemblPlants" id="KQL01373">
    <property type="protein sequence ID" value="KQL01373"/>
    <property type="gene ID" value="SETIT_016002mg"/>
</dbReference>
<reference evidence="3" key="1">
    <citation type="journal article" date="2012" name="Nat. Biotechnol.">
        <title>Reference genome sequence of the model plant Setaria.</title>
        <authorList>
            <person name="Bennetzen J.L."/>
            <person name="Schmutz J."/>
            <person name="Wang H."/>
            <person name="Percifield R."/>
            <person name="Hawkins J."/>
            <person name="Pontaroli A.C."/>
            <person name="Estep M."/>
            <person name="Feng L."/>
            <person name="Vaughn J.N."/>
            <person name="Grimwood J."/>
            <person name="Jenkins J."/>
            <person name="Barry K."/>
            <person name="Lindquist E."/>
            <person name="Hellsten U."/>
            <person name="Deshpande S."/>
            <person name="Wang X."/>
            <person name="Wu X."/>
            <person name="Mitros T."/>
            <person name="Triplett J."/>
            <person name="Yang X."/>
            <person name="Ye C.Y."/>
            <person name="Mauro-Herrera M."/>
            <person name="Wang L."/>
            <person name="Li P."/>
            <person name="Sharma M."/>
            <person name="Sharma R."/>
            <person name="Ronald P.C."/>
            <person name="Panaud O."/>
            <person name="Kellogg E.A."/>
            <person name="Brutnell T.P."/>
            <person name="Doust A.N."/>
            <person name="Tuskan G.A."/>
            <person name="Rokhsar D."/>
            <person name="Devos K.M."/>
        </authorList>
    </citation>
    <scope>NUCLEOTIDE SEQUENCE [LARGE SCALE GENOMIC DNA]</scope>
    <source>
        <strain evidence="3">cv. Yugu1</strain>
    </source>
</reference>
<evidence type="ECO:0000313" key="2">
    <source>
        <dbReference type="EnsemblPlants" id="KQL01373"/>
    </source>
</evidence>
<dbReference type="HOGENOM" id="CLU_3127844_0_0_1"/>
<dbReference type="AlphaFoldDB" id="K3YP10"/>
<keyword evidence="3" id="KW-1185">Reference proteome</keyword>
<feature type="transmembrane region" description="Helical" evidence="1">
    <location>
        <begin position="21"/>
        <end position="40"/>
    </location>
</feature>
<name>K3YP10_SETIT</name>
<dbReference type="Gramene" id="KQL01373">
    <property type="protein sequence ID" value="KQL01373"/>
    <property type="gene ID" value="SETIT_016002mg"/>
</dbReference>
<organism evidence="2 3">
    <name type="scientific">Setaria italica</name>
    <name type="common">Foxtail millet</name>
    <name type="synonym">Panicum italicum</name>
    <dbReference type="NCBI Taxonomy" id="4555"/>
    <lineage>
        <taxon>Eukaryota</taxon>
        <taxon>Viridiplantae</taxon>
        <taxon>Streptophyta</taxon>
        <taxon>Embryophyta</taxon>
        <taxon>Tracheophyta</taxon>
        <taxon>Spermatophyta</taxon>
        <taxon>Magnoliopsida</taxon>
        <taxon>Liliopsida</taxon>
        <taxon>Poales</taxon>
        <taxon>Poaceae</taxon>
        <taxon>PACMAD clade</taxon>
        <taxon>Panicoideae</taxon>
        <taxon>Panicodae</taxon>
        <taxon>Paniceae</taxon>
        <taxon>Cenchrinae</taxon>
        <taxon>Setaria</taxon>
    </lineage>
</organism>
<evidence type="ECO:0000256" key="1">
    <source>
        <dbReference type="SAM" id="Phobius"/>
    </source>
</evidence>
<reference evidence="2" key="2">
    <citation type="submission" date="2018-08" db="UniProtKB">
        <authorList>
            <consortium name="EnsemblPlants"/>
        </authorList>
    </citation>
    <scope>IDENTIFICATION</scope>
    <source>
        <strain evidence="2">Yugu1</strain>
    </source>
</reference>
<dbReference type="InParanoid" id="K3YP10"/>
<accession>K3YP10</accession>
<protein>
    <submittedName>
        <fullName evidence="2">Uncharacterized protein</fullName>
    </submittedName>
</protein>
<dbReference type="EMBL" id="AGNK02003714">
    <property type="status" value="NOT_ANNOTATED_CDS"/>
    <property type="molecule type" value="Genomic_DNA"/>
</dbReference>
<keyword evidence="1" id="KW-0812">Transmembrane</keyword>
<dbReference type="Proteomes" id="UP000004995">
    <property type="component" value="Unassembled WGS sequence"/>
</dbReference>
<keyword evidence="1" id="KW-1133">Transmembrane helix</keyword>
<keyword evidence="1" id="KW-0472">Membrane</keyword>
<sequence>MRSLVLISLGFHEFKVGNEKMGICVCILDIFCVVCFFLIYDMQLSSIANL</sequence>